<evidence type="ECO:0000313" key="5">
    <source>
        <dbReference type="EMBL" id="SDO91712.1"/>
    </source>
</evidence>
<dbReference type="InterPro" id="IPR050090">
    <property type="entry name" value="Tyrosine_recombinase_XerCD"/>
</dbReference>
<feature type="domain" description="Tyr recombinase" evidence="4">
    <location>
        <begin position="129"/>
        <end position="302"/>
    </location>
</feature>
<dbReference type="RefSeq" id="WP_089966084.1">
    <property type="nucleotide sequence ID" value="NZ_FNJM01000001.1"/>
</dbReference>
<comment type="similarity">
    <text evidence="1">Belongs to the 'phage' integrase family.</text>
</comment>
<dbReference type="PANTHER" id="PTHR30349">
    <property type="entry name" value="PHAGE INTEGRASE-RELATED"/>
    <property type="match status" value="1"/>
</dbReference>
<dbReference type="OrthoDB" id="107900at2"/>
<dbReference type="Pfam" id="PF00589">
    <property type="entry name" value="Phage_integrase"/>
    <property type="match status" value="1"/>
</dbReference>
<dbReference type="Gene3D" id="1.10.443.10">
    <property type="entry name" value="Intergrase catalytic core"/>
    <property type="match status" value="1"/>
</dbReference>
<dbReference type="GO" id="GO:0015074">
    <property type="term" value="P:DNA integration"/>
    <property type="evidence" value="ECO:0007669"/>
    <property type="project" value="InterPro"/>
</dbReference>
<keyword evidence="2" id="KW-0238">DNA-binding</keyword>
<dbReference type="GO" id="GO:0003677">
    <property type="term" value="F:DNA binding"/>
    <property type="evidence" value="ECO:0007669"/>
    <property type="project" value="UniProtKB-KW"/>
</dbReference>
<dbReference type="Gene3D" id="1.10.150.130">
    <property type="match status" value="1"/>
</dbReference>
<protein>
    <submittedName>
        <fullName evidence="5">Phage integrase family protein</fullName>
    </submittedName>
</protein>
<evidence type="ECO:0000256" key="3">
    <source>
        <dbReference type="ARBA" id="ARBA00023172"/>
    </source>
</evidence>
<organism evidence="5 6">
    <name type="scientific">Clostridium gasigenes</name>
    <dbReference type="NCBI Taxonomy" id="94869"/>
    <lineage>
        <taxon>Bacteria</taxon>
        <taxon>Bacillati</taxon>
        <taxon>Bacillota</taxon>
        <taxon>Clostridia</taxon>
        <taxon>Eubacteriales</taxon>
        <taxon>Clostridiaceae</taxon>
        <taxon>Clostridium</taxon>
    </lineage>
</organism>
<dbReference type="SUPFAM" id="SSF56349">
    <property type="entry name" value="DNA breaking-rejoining enzymes"/>
    <property type="match status" value="1"/>
</dbReference>
<gene>
    <name evidence="5" type="ORF">SAMN04488529_101820</name>
</gene>
<evidence type="ECO:0000256" key="1">
    <source>
        <dbReference type="ARBA" id="ARBA00008857"/>
    </source>
</evidence>
<keyword evidence="3" id="KW-0233">DNA recombination</keyword>
<dbReference type="InterPro" id="IPR011010">
    <property type="entry name" value="DNA_brk_join_enz"/>
</dbReference>
<dbReference type="InterPro" id="IPR010998">
    <property type="entry name" value="Integrase_recombinase_N"/>
</dbReference>
<dbReference type="EMBL" id="FNJM01000001">
    <property type="protein sequence ID" value="SDO91712.1"/>
    <property type="molecule type" value="Genomic_DNA"/>
</dbReference>
<evidence type="ECO:0000256" key="2">
    <source>
        <dbReference type="ARBA" id="ARBA00023125"/>
    </source>
</evidence>
<reference evidence="5 6" key="1">
    <citation type="submission" date="2016-10" db="EMBL/GenBank/DDBJ databases">
        <authorList>
            <person name="de Groot N.N."/>
        </authorList>
    </citation>
    <scope>NUCLEOTIDE SEQUENCE [LARGE SCALE GENOMIC DNA]</scope>
    <source>
        <strain evidence="5 6">DSM 12272</strain>
    </source>
</reference>
<name>A0A1H0NG36_9CLOT</name>
<accession>A0A1H0NG36</accession>
<keyword evidence="6" id="KW-1185">Reference proteome</keyword>
<proteinExistence type="inferred from homology"/>
<evidence type="ECO:0000259" key="4">
    <source>
        <dbReference type="PROSITE" id="PS51898"/>
    </source>
</evidence>
<dbReference type="PROSITE" id="PS51898">
    <property type="entry name" value="TYR_RECOMBINASE"/>
    <property type="match status" value="1"/>
</dbReference>
<dbReference type="AlphaFoldDB" id="A0A1H0NG36"/>
<dbReference type="GO" id="GO:0006310">
    <property type="term" value="P:DNA recombination"/>
    <property type="evidence" value="ECO:0007669"/>
    <property type="project" value="UniProtKB-KW"/>
</dbReference>
<dbReference type="STRING" id="94869.SAMN04488529_101820"/>
<evidence type="ECO:0000313" key="6">
    <source>
        <dbReference type="Proteomes" id="UP000198597"/>
    </source>
</evidence>
<dbReference type="InterPro" id="IPR002104">
    <property type="entry name" value="Integrase_catalytic"/>
</dbReference>
<sequence length="302" mass="35121">MNVEKIAFEKLGFVNYVLSDYIENFRKYIINSPSSISKETCRLHCLNLLGFDKFLYLKYKDINFNICDLNEEDIKDYRDFCMKVLNNSRITVNSKLLSIRLLIKYMVDIFKVYKYNFSLNIPKLKVEKTAPKHVNPSHIKLILNIIRKNNYGIRDVCICKIIISTGLKMKSIFSLNMSNIDLDNRLIRLIINNTNCSYPISDSLFKDLKDYINFRDSLSPDTDSLFVNDKGGVKNIRSFQTTFKNAVIASNLPEEYTPQNLRASFMYVMASKVEEDQLKELSNQKIVKQYCDLKNNPLAGIN</sequence>
<dbReference type="InterPro" id="IPR013762">
    <property type="entry name" value="Integrase-like_cat_sf"/>
</dbReference>
<dbReference type="PANTHER" id="PTHR30349:SF41">
    <property type="entry name" value="INTEGRASE_RECOMBINASE PROTEIN MJ0367-RELATED"/>
    <property type="match status" value="1"/>
</dbReference>
<dbReference type="Proteomes" id="UP000198597">
    <property type="component" value="Unassembled WGS sequence"/>
</dbReference>